<dbReference type="Gene3D" id="3.40.50.1820">
    <property type="entry name" value="alpha/beta hydrolase"/>
    <property type="match status" value="1"/>
</dbReference>
<evidence type="ECO:0000313" key="8">
    <source>
        <dbReference type="EMBL" id="WOJ90516.1"/>
    </source>
</evidence>
<keyword evidence="9" id="KW-1185">Reference proteome</keyword>
<feature type="compositionally biased region" description="Low complexity" evidence="6">
    <location>
        <begin position="23"/>
        <end position="37"/>
    </location>
</feature>
<feature type="signal peptide" evidence="7">
    <location>
        <begin position="1"/>
        <end position="24"/>
    </location>
</feature>
<dbReference type="Pfam" id="PF00450">
    <property type="entry name" value="Peptidase_S10"/>
    <property type="match status" value="1"/>
</dbReference>
<proteinExistence type="predicted"/>
<feature type="region of interest" description="Disordered" evidence="6">
    <location>
        <begin position="23"/>
        <end position="65"/>
    </location>
</feature>
<evidence type="ECO:0000256" key="2">
    <source>
        <dbReference type="ARBA" id="ARBA00022670"/>
    </source>
</evidence>
<dbReference type="SUPFAM" id="SSF53474">
    <property type="entry name" value="alpha/beta-Hydrolases"/>
    <property type="match status" value="1"/>
</dbReference>
<gene>
    <name evidence="8" type="ORF">RZS28_04255</name>
</gene>
<keyword evidence="4" id="KW-0378">Hydrolase</keyword>
<evidence type="ECO:0000256" key="1">
    <source>
        <dbReference type="ARBA" id="ARBA00022645"/>
    </source>
</evidence>
<evidence type="ECO:0000313" key="9">
    <source>
        <dbReference type="Proteomes" id="UP001626536"/>
    </source>
</evidence>
<dbReference type="InterPro" id="IPR001563">
    <property type="entry name" value="Peptidase_S10"/>
</dbReference>
<organism evidence="8 9">
    <name type="scientific">Methylocapsa polymorpha</name>
    <dbReference type="NCBI Taxonomy" id="3080828"/>
    <lineage>
        <taxon>Bacteria</taxon>
        <taxon>Pseudomonadati</taxon>
        <taxon>Pseudomonadota</taxon>
        <taxon>Alphaproteobacteria</taxon>
        <taxon>Hyphomicrobiales</taxon>
        <taxon>Beijerinckiaceae</taxon>
        <taxon>Methylocapsa</taxon>
    </lineage>
</organism>
<reference evidence="8 9" key="1">
    <citation type="submission" date="2023-10" db="EMBL/GenBank/DDBJ databases">
        <title>Novel methanotroph of the genus Methylocapsa from a subarctic wetland.</title>
        <authorList>
            <person name="Belova S.E."/>
            <person name="Oshkin I.Y."/>
            <person name="Miroshnikov K."/>
            <person name="Dedysh S.N."/>
        </authorList>
    </citation>
    <scope>NUCLEOTIDE SEQUENCE [LARGE SCALE GENOMIC DNA]</scope>
    <source>
        <strain evidence="8 9">RX1</strain>
    </source>
</reference>
<protein>
    <submittedName>
        <fullName evidence="8">Peptidase S10</fullName>
    </submittedName>
</protein>
<dbReference type="PANTHER" id="PTHR11802:SF3">
    <property type="entry name" value="RETINOID-INDUCIBLE SERINE CARBOXYPEPTIDASE"/>
    <property type="match status" value="1"/>
</dbReference>
<evidence type="ECO:0000256" key="7">
    <source>
        <dbReference type="SAM" id="SignalP"/>
    </source>
</evidence>
<dbReference type="InterPro" id="IPR018202">
    <property type="entry name" value="Ser_caboxypep_ser_AS"/>
</dbReference>
<evidence type="ECO:0000256" key="6">
    <source>
        <dbReference type="SAM" id="MobiDB-lite"/>
    </source>
</evidence>
<dbReference type="Proteomes" id="UP001626536">
    <property type="component" value="Chromosome"/>
</dbReference>
<evidence type="ECO:0000256" key="3">
    <source>
        <dbReference type="ARBA" id="ARBA00022729"/>
    </source>
</evidence>
<name>A0ABZ0HUQ6_9HYPH</name>
<keyword evidence="5" id="KW-0325">Glycoprotein</keyword>
<evidence type="ECO:0000256" key="5">
    <source>
        <dbReference type="ARBA" id="ARBA00023180"/>
    </source>
</evidence>
<keyword evidence="2" id="KW-0645">Protease</keyword>
<dbReference type="PANTHER" id="PTHR11802">
    <property type="entry name" value="SERINE PROTEASE FAMILY S10 SERINE CARBOXYPEPTIDASE"/>
    <property type="match status" value="1"/>
</dbReference>
<dbReference type="PROSITE" id="PS00131">
    <property type="entry name" value="CARBOXYPEPT_SER_SER"/>
    <property type="match status" value="1"/>
</dbReference>
<keyword evidence="1" id="KW-0121">Carboxypeptidase</keyword>
<feature type="compositionally biased region" description="Pro residues" evidence="6">
    <location>
        <begin position="50"/>
        <end position="59"/>
    </location>
</feature>
<accession>A0ABZ0HUQ6</accession>
<feature type="chain" id="PRO_5046055909" evidence="7">
    <location>
        <begin position="25"/>
        <end position="515"/>
    </location>
</feature>
<evidence type="ECO:0000256" key="4">
    <source>
        <dbReference type="ARBA" id="ARBA00022801"/>
    </source>
</evidence>
<dbReference type="InterPro" id="IPR029058">
    <property type="entry name" value="AB_hydrolase_fold"/>
</dbReference>
<sequence length="515" mass="54480">MRDVLRSMLAAVLLGLAAASPAAAEEPPAPGQTEQAASKPASAEHAQPPATTPPNPLPPAVTTSHSITLPGRSLNFIAIAGAIRLSDAQSGAPQADIATLAFLLAGADPAKRPVTFVVNGGPGAGSAWLDLGALGPWRLPLNGGPRSPSAPPIAIENADTWLDFTDLVFIDPPGTGYSRILAKGEDAPHRFYSVNGDIEALAVAIRKWLSANKRLESPKFIVGESYGGFRAPKLAHRLQDAEGVGIEGLVLISPVLDFAWFEGGNNPLTFVTRLPSQAAAARGLDGADGRAGLADVEAYATGPYLADLLRGERDPQALARASEKVASLTGLDPALVRQLGGRIDMATFAREKGRANGKVASNYDARVSGFDPAPHAASSDYSDPILDADKTLLASAMADLTANRLGWPIEARYEILNENVNRQWNWDGGRGRAEALGDLKRALAIDPHLRVLVAHGLTDQVTPYFASKLLLDQVPPMGDPDRLRLKVYGGGHMLYFEDKSRAALREDARKLIEGK</sequence>
<keyword evidence="3 7" id="KW-0732">Signal</keyword>
<dbReference type="EMBL" id="CP136862">
    <property type="protein sequence ID" value="WOJ90516.1"/>
    <property type="molecule type" value="Genomic_DNA"/>
</dbReference>
<dbReference type="RefSeq" id="WP_407340032.1">
    <property type="nucleotide sequence ID" value="NZ_CP136862.1"/>
</dbReference>